<dbReference type="OrthoDB" id="9798386at2"/>
<dbReference type="Gene3D" id="3.40.50.200">
    <property type="entry name" value="Peptidase S8/S53 domain"/>
    <property type="match status" value="1"/>
</dbReference>
<evidence type="ECO:0000313" key="11">
    <source>
        <dbReference type="EMBL" id="MBP2076956.1"/>
    </source>
</evidence>
<dbReference type="PROSITE" id="PS00136">
    <property type="entry name" value="SUBTILASE_ASP"/>
    <property type="match status" value="1"/>
</dbReference>
<dbReference type="InterPro" id="IPR022398">
    <property type="entry name" value="Peptidase_S8_His-AS"/>
</dbReference>
<dbReference type="PRINTS" id="PR00723">
    <property type="entry name" value="SUBTILISIN"/>
</dbReference>
<keyword evidence="6 9" id="KW-0378">Hydrolase</keyword>
<evidence type="ECO:0000256" key="9">
    <source>
        <dbReference type="PROSITE-ProRule" id="PRU01240"/>
    </source>
</evidence>
<accession>A0A9X0YRW0</accession>
<evidence type="ECO:0000256" key="5">
    <source>
        <dbReference type="ARBA" id="ARBA00022670"/>
    </source>
</evidence>
<gene>
    <name evidence="11" type="ORF">J2Z64_001187</name>
</gene>
<evidence type="ECO:0000256" key="6">
    <source>
        <dbReference type="ARBA" id="ARBA00022801"/>
    </source>
</evidence>
<dbReference type="AlphaFoldDB" id="A0A9X0YRW0"/>
<dbReference type="Pfam" id="PF00082">
    <property type="entry name" value="Peptidase_S8"/>
    <property type="match status" value="1"/>
</dbReference>
<evidence type="ECO:0000259" key="10">
    <source>
        <dbReference type="Pfam" id="PF00082"/>
    </source>
</evidence>
<dbReference type="RefSeq" id="WP_149472999.1">
    <property type="nucleotide sequence ID" value="NZ_JAGGMB010000003.1"/>
</dbReference>
<dbReference type="GO" id="GO:0006508">
    <property type="term" value="P:proteolysis"/>
    <property type="evidence" value="ECO:0007669"/>
    <property type="project" value="UniProtKB-KW"/>
</dbReference>
<comment type="subcellular location">
    <subcellularLocation>
        <location evidence="2">Secreted</location>
    </subcellularLocation>
</comment>
<comment type="similarity">
    <text evidence="3 9">Belongs to the peptidase S8 family.</text>
</comment>
<name>A0A9X0YRW0_9BACI</name>
<evidence type="ECO:0000256" key="2">
    <source>
        <dbReference type="ARBA" id="ARBA00004613"/>
    </source>
</evidence>
<evidence type="ECO:0000256" key="4">
    <source>
        <dbReference type="ARBA" id="ARBA00022525"/>
    </source>
</evidence>
<evidence type="ECO:0000256" key="3">
    <source>
        <dbReference type="ARBA" id="ARBA00011073"/>
    </source>
</evidence>
<dbReference type="EMBL" id="JAGGMB010000003">
    <property type="protein sequence ID" value="MBP2076956.1"/>
    <property type="molecule type" value="Genomic_DNA"/>
</dbReference>
<dbReference type="EC" id="3.4.21.-" evidence="11"/>
<feature type="active site" description="Charge relay system" evidence="9">
    <location>
        <position position="239"/>
    </location>
</feature>
<dbReference type="GO" id="GO:0004252">
    <property type="term" value="F:serine-type endopeptidase activity"/>
    <property type="evidence" value="ECO:0007669"/>
    <property type="project" value="UniProtKB-UniRule"/>
</dbReference>
<comment type="cofactor">
    <cofactor evidence="1">
        <name>Ca(2+)</name>
        <dbReference type="ChEBI" id="CHEBI:29108"/>
    </cofactor>
</comment>
<reference evidence="11" key="1">
    <citation type="submission" date="2021-03" db="EMBL/GenBank/DDBJ databases">
        <title>Genomic Encyclopedia of Type Strains, Phase IV (KMG-IV): sequencing the most valuable type-strain genomes for metagenomic binning, comparative biology and taxonomic classification.</title>
        <authorList>
            <person name="Goeker M."/>
        </authorList>
    </citation>
    <scope>NUCLEOTIDE SEQUENCE</scope>
    <source>
        <strain evidence="11">DSM 107338</strain>
    </source>
</reference>
<dbReference type="PROSITE" id="PS00137">
    <property type="entry name" value="SUBTILASE_HIS"/>
    <property type="match status" value="1"/>
</dbReference>
<organism evidence="11 12">
    <name type="scientific">Oceanobacillus polygoni</name>
    <dbReference type="NCBI Taxonomy" id="1235259"/>
    <lineage>
        <taxon>Bacteria</taxon>
        <taxon>Bacillati</taxon>
        <taxon>Bacillota</taxon>
        <taxon>Bacilli</taxon>
        <taxon>Bacillales</taxon>
        <taxon>Bacillaceae</taxon>
        <taxon>Oceanobacillus</taxon>
    </lineage>
</organism>
<dbReference type="InterPro" id="IPR015500">
    <property type="entry name" value="Peptidase_S8_subtilisin-rel"/>
</dbReference>
<feature type="domain" description="Peptidase S8/S53" evidence="10">
    <location>
        <begin position="48"/>
        <end position="261"/>
    </location>
</feature>
<evidence type="ECO:0000313" key="12">
    <source>
        <dbReference type="Proteomes" id="UP001138793"/>
    </source>
</evidence>
<proteinExistence type="inferred from homology"/>
<feature type="active site" description="Charge relay system" evidence="9">
    <location>
        <position position="89"/>
    </location>
</feature>
<protein>
    <submittedName>
        <fullName evidence="11">Minor extracellular protease Epr</fullName>
        <ecNumber evidence="11">3.4.21.-</ecNumber>
    </submittedName>
</protein>
<evidence type="ECO:0000256" key="7">
    <source>
        <dbReference type="ARBA" id="ARBA00022825"/>
    </source>
</evidence>
<keyword evidence="5 9" id="KW-0645">Protease</keyword>
<sequence>MKKKIYIVLSLIVFLSLLIYYQQGFEKGEEYESWALDYVGEAQNVSSSQIKVAILDSGINKSHDALRNVQFEEVNIIEPNQPIIDKFGHGTAIAGIIAGEDVGVNSLDSNIILYDVKVLNDKGEGTIEDIINGIMWSVEQEVDVINISFGFFDDKKGLHDAIRAATKEGIVVTAAAGNTMGLSVDYPAKYEEVLSIASIDKNFNIDPQSGYGKIDYSAPGVNVISTDNQGGISEFSGTSFATAYASGVIASIVSTESNITNIKQLLDTYTLRLNEKPFFGEGIITFKKEYLEETYEKVYN</sequence>
<evidence type="ECO:0000256" key="1">
    <source>
        <dbReference type="ARBA" id="ARBA00001913"/>
    </source>
</evidence>
<dbReference type="InterPro" id="IPR036852">
    <property type="entry name" value="Peptidase_S8/S53_dom_sf"/>
</dbReference>
<dbReference type="InterPro" id="IPR050131">
    <property type="entry name" value="Peptidase_S8_subtilisin-like"/>
</dbReference>
<dbReference type="InterPro" id="IPR000209">
    <property type="entry name" value="Peptidase_S8/S53_dom"/>
</dbReference>
<dbReference type="GO" id="GO:0005576">
    <property type="term" value="C:extracellular region"/>
    <property type="evidence" value="ECO:0007669"/>
    <property type="project" value="UniProtKB-SubCell"/>
</dbReference>
<dbReference type="PANTHER" id="PTHR43806">
    <property type="entry name" value="PEPTIDASE S8"/>
    <property type="match status" value="1"/>
</dbReference>
<comment type="caution">
    <text evidence="11">The sequence shown here is derived from an EMBL/GenBank/DDBJ whole genome shotgun (WGS) entry which is preliminary data.</text>
</comment>
<dbReference type="Proteomes" id="UP001138793">
    <property type="component" value="Unassembled WGS sequence"/>
</dbReference>
<dbReference type="PANTHER" id="PTHR43806:SF11">
    <property type="entry name" value="CEREVISIN-RELATED"/>
    <property type="match status" value="1"/>
</dbReference>
<dbReference type="SUPFAM" id="SSF52743">
    <property type="entry name" value="Subtilisin-like"/>
    <property type="match status" value="1"/>
</dbReference>
<keyword evidence="7 9" id="KW-0720">Serine protease</keyword>
<dbReference type="PROSITE" id="PS51892">
    <property type="entry name" value="SUBTILASE"/>
    <property type="match status" value="1"/>
</dbReference>
<dbReference type="InterPro" id="IPR023827">
    <property type="entry name" value="Peptidase_S8_Asp-AS"/>
</dbReference>
<keyword evidence="12" id="KW-1185">Reference proteome</keyword>
<feature type="active site" description="Charge relay system" evidence="9">
    <location>
        <position position="56"/>
    </location>
</feature>
<keyword evidence="8" id="KW-0106">Calcium</keyword>
<keyword evidence="4" id="KW-0964">Secreted</keyword>
<evidence type="ECO:0000256" key="8">
    <source>
        <dbReference type="ARBA" id="ARBA00022837"/>
    </source>
</evidence>